<evidence type="ECO:0000313" key="2">
    <source>
        <dbReference type="EMBL" id="QCC45654.1"/>
    </source>
</evidence>
<reference evidence="2" key="3">
    <citation type="journal article" name="MicrobiologyOpen">
        <title>Whole-genome comparison between the type strain of Halobacterium salinarum (DSM 3754(T)) and the laboratory strains R1 and NRC-1.</title>
        <authorList>
            <person name="Pfeiffer F."/>
            <person name="Losensky G."/>
            <person name="Marchfelder A."/>
            <person name="Habermann B."/>
            <person name="Dyall-Smith M."/>
        </authorList>
    </citation>
    <scope>NUCLEOTIDE SEQUENCE</scope>
    <source>
        <strain evidence="2">91-R6</strain>
    </source>
</reference>
<protein>
    <submittedName>
        <fullName evidence="2">Uncharacterized protein</fullName>
    </submittedName>
</protein>
<evidence type="ECO:0000256" key="1">
    <source>
        <dbReference type="SAM" id="MobiDB-lite"/>
    </source>
</evidence>
<proteinExistence type="predicted"/>
<evidence type="ECO:0000313" key="5">
    <source>
        <dbReference type="Proteomes" id="UP000323075"/>
    </source>
</evidence>
<dbReference type="RefSeq" id="WP_010903470.1">
    <property type="nucleotide sequence ID" value="NZ_VRYN01000001.1"/>
</dbReference>
<dbReference type="Pfam" id="PF19128">
    <property type="entry name" value="DUF5811"/>
    <property type="match status" value="1"/>
</dbReference>
<dbReference type="AlphaFoldDB" id="A0A4D6GUW8"/>
<dbReference type="Proteomes" id="UP000323075">
    <property type="component" value="Unassembled WGS sequence"/>
</dbReference>
<dbReference type="EMBL" id="VRYN01000001">
    <property type="protein sequence ID" value="TYO81915.1"/>
    <property type="molecule type" value="Genomic_DNA"/>
</dbReference>
<sequence length="121" mass="12632">MHGNAPYSGPADATGDLSGEQRRALQTSIAQIASRTREFLPDEYVVGSEVTNGSSGVQVTVAVRPPAGNPVSAGFTPEFEDLADDDLIPTEDREEVARGLAASAALQVKHALGDDVPETAR</sequence>
<reference evidence="2 4" key="1">
    <citation type="journal article" date="2019" name="Microbiol. Resour. Announc.">
        <title>The Genome Sequence of the Halobacterium salinarum Type Strain Is Closely Related to That of Laboratory Strains NRC-1 and R1.</title>
        <authorList>
            <person name="Pfeiffer F."/>
            <person name="Marchfelder A."/>
            <person name="Habermann B."/>
            <person name="Dyall-Smith M.L."/>
        </authorList>
    </citation>
    <scope>NUCLEOTIDE SEQUENCE [LARGE SCALE GENOMIC DNA]</scope>
    <source>
        <strain evidence="2">91-R6</strain>
        <strain evidence="4">ATCC 33171 / DSM 3754 / JCM 8978 / NBRC 102687 / NCIMB 764 / 91-R6</strain>
    </source>
</reference>
<evidence type="ECO:0000313" key="4">
    <source>
        <dbReference type="Proteomes" id="UP000296216"/>
    </source>
</evidence>
<evidence type="ECO:0000313" key="3">
    <source>
        <dbReference type="EMBL" id="TYO81915.1"/>
    </source>
</evidence>
<name>A0A4D6GUW8_HALS9</name>
<dbReference type="Proteomes" id="UP000296216">
    <property type="component" value="Chromosome"/>
</dbReference>
<gene>
    <name evidence="3" type="ORF">APQ99_00428</name>
    <name evidence="2" type="ORF">HBSAL_10055</name>
</gene>
<accession>A0A4D6GUW8</accession>
<organism evidence="2 4">
    <name type="scientific">Halobacterium salinarum (strain ATCC 33171 / DSM 3754 / JCM 8978 / NBRC 102687 / NCIMB 764 / 91-R6)</name>
    <dbReference type="NCBI Taxonomy" id="2597657"/>
    <lineage>
        <taxon>Archaea</taxon>
        <taxon>Methanobacteriati</taxon>
        <taxon>Methanobacteriota</taxon>
        <taxon>Stenosarchaea group</taxon>
        <taxon>Halobacteria</taxon>
        <taxon>Halobacteriales</taxon>
        <taxon>Halobacteriaceae</taxon>
        <taxon>Halobacterium</taxon>
    </lineage>
</organism>
<reference evidence="3 5" key="2">
    <citation type="submission" date="2019-07" db="EMBL/GenBank/DDBJ databases">
        <title>Genomic Encyclopedia of Archaeal and Bacterial Type Strains, Phase II (KMG-II): from individual species to whole genera.</title>
        <authorList>
            <person name="Goeker M."/>
        </authorList>
    </citation>
    <scope>NUCLEOTIDE SEQUENCE [LARGE SCALE GENOMIC DNA]</scope>
    <source>
        <strain evidence="3 5">DSM 3754</strain>
    </source>
</reference>
<feature type="region of interest" description="Disordered" evidence="1">
    <location>
        <begin position="1"/>
        <end position="22"/>
    </location>
</feature>
<dbReference type="InterPro" id="IPR043835">
    <property type="entry name" value="DUF5811"/>
</dbReference>
<dbReference type="EMBL" id="CP038631">
    <property type="protein sequence ID" value="QCC45654.1"/>
    <property type="molecule type" value="Genomic_DNA"/>
</dbReference>
<dbReference type="GeneID" id="68694594"/>